<dbReference type="PANTHER" id="PTHR42901">
    <property type="entry name" value="ALCOHOL DEHYDROGENASE"/>
    <property type="match status" value="1"/>
</dbReference>
<evidence type="ECO:0000256" key="2">
    <source>
        <dbReference type="ARBA" id="ARBA00023002"/>
    </source>
</evidence>
<dbReference type="PANTHER" id="PTHR42901:SF1">
    <property type="entry name" value="ALCOHOL DEHYDROGENASE"/>
    <property type="match status" value="1"/>
</dbReference>
<dbReference type="STRING" id="1461582.BN1048_01560"/>
<feature type="compositionally biased region" description="Basic and acidic residues" evidence="4">
    <location>
        <begin position="254"/>
        <end position="268"/>
    </location>
</feature>
<dbReference type="SUPFAM" id="SSF51735">
    <property type="entry name" value="NAD(P)-binding Rossmann-fold domains"/>
    <property type="match status" value="1"/>
</dbReference>
<dbReference type="eggNOG" id="COG0300">
    <property type="taxonomic scope" value="Bacteria"/>
</dbReference>
<dbReference type="InterPro" id="IPR002347">
    <property type="entry name" value="SDR_fam"/>
</dbReference>
<dbReference type="PRINTS" id="PR00080">
    <property type="entry name" value="SDRFAMILY"/>
</dbReference>
<dbReference type="HOGENOM" id="CLU_010194_2_9_9"/>
<keyword evidence="2" id="KW-0560">Oxidoreductase</keyword>
<reference evidence="5 6" key="1">
    <citation type="submission" date="2014-07" db="EMBL/GenBank/DDBJ databases">
        <authorList>
            <person name="Urmite Genomes Urmite Genomes"/>
        </authorList>
    </citation>
    <scope>NUCLEOTIDE SEQUENCE [LARGE SCALE GENOMIC DNA]</scope>
    <source>
        <strain evidence="5 6">13MG44_air</strain>
    </source>
</reference>
<dbReference type="Gene3D" id="3.40.50.720">
    <property type="entry name" value="NAD(P)-binding Rossmann-like Domain"/>
    <property type="match status" value="1"/>
</dbReference>
<evidence type="ECO:0000256" key="4">
    <source>
        <dbReference type="SAM" id="MobiDB-lite"/>
    </source>
</evidence>
<dbReference type="OrthoDB" id="9775296at2"/>
<dbReference type="InterPro" id="IPR036291">
    <property type="entry name" value="NAD(P)-bd_dom_sf"/>
</dbReference>
<feature type="region of interest" description="Disordered" evidence="4">
    <location>
        <begin position="254"/>
        <end position="282"/>
    </location>
</feature>
<sequence length="282" mass="31206">MTQTVLITGAGTGFGKNIAFALAEKGNPVIATVEVMSQVSALEQEARERGVTMQIEKLDVTNAKDREKAWTWDIDVLVNNAAVKEGGSLVDIPEENLRHQFEANVFGPILLTKGFARKMVENKSGRIVFVSSVSGITTNPLSGPYSGSKHTVEAFALALSKELQEFNVEVSTINPGPYLTGFNDREFETWKNWETDLSETVFDYSKTAFPSEQFDPHEVTEPAIKVILGETKQYRNVIPEKMVSGLKEKQQAVWDKKTTDGLGERNETVQKSYDIEPGTPAE</sequence>
<proteinExistence type="inferred from homology"/>
<protein>
    <submittedName>
        <fullName evidence="5">3-oxoacyl-[acyl-carrier-protein] reductase FabG</fullName>
    </submittedName>
</protein>
<dbReference type="NCBIfam" id="NF006776">
    <property type="entry name" value="PRK09291.1"/>
    <property type="match status" value="1"/>
</dbReference>
<accession>A0A078M6S6</accession>
<dbReference type="Pfam" id="PF00106">
    <property type="entry name" value="adh_short"/>
    <property type="match status" value="1"/>
</dbReference>
<evidence type="ECO:0000313" key="6">
    <source>
        <dbReference type="Proteomes" id="UP000044136"/>
    </source>
</evidence>
<dbReference type="PRINTS" id="PR00081">
    <property type="entry name" value="GDHRDH"/>
</dbReference>
<name>A0A078M6S6_9STAP</name>
<dbReference type="EMBL" id="CCSE01000001">
    <property type="protein sequence ID" value="CEA01984.1"/>
    <property type="molecule type" value="Genomic_DNA"/>
</dbReference>
<gene>
    <name evidence="5" type="primary">fabG_3</name>
    <name evidence="5" type="ORF">BN1048_01560</name>
</gene>
<dbReference type="RefSeq" id="WP_026859437.1">
    <property type="nucleotide sequence ID" value="NZ_CCSE01000001.1"/>
</dbReference>
<evidence type="ECO:0000256" key="1">
    <source>
        <dbReference type="ARBA" id="ARBA00006484"/>
    </source>
</evidence>
<dbReference type="Proteomes" id="UP000044136">
    <property type="component" value="Unassembled WGS sequence"/>
</dbReference>
<dbReference type="GO" id="GO:0016491">
    <property type="term" value="F:oxidoreductase activity"/>
    <property type="evidence" value="ECO:0007669"/>
    <property type="project" value="UniProtKB-KW"/>
</dbReference>
<comment type="similarity">
    <text evidence="1 3">Belongs to the short-chain dehydrogenases/reductases (SDR) family.</text>
</comment>
<keyword evidence="6" id="KW-1185">Reference proteome</keyword>
<dbReference type="AlphaFoldDB" id="A0A078M6S6"/>
<evidence type="ECO:0000313" key="5">
    <source>
        <dbReference type="EMBL" id="CEA01984.1"/>
    </source>
</evidence>
<evidence type="ECO:0000256" key="3">
    <source>
        <dbReference type="RuleBase" id="RU000363"/>
    </source>
</evidence>
<organism evidence="5 6">
    <name type="scientific">Jeotgalicoccus saudimassiliensis</name>
    <dbReference type="NCBI Taxonomy" id="1461582"/>
    <lineage>
        <taxon>Bacteria</taxon>
        <taxon>Bacillati</taxon>
        <taxon>Bacillota</taxon>
        <taxon>Bacilli</taxon>
        <taxon>Bacillales</taxon>
        <taxon>Staphylococcaceae</taxon>
        <taxon>Jeotgalicoccus</taxon>
    </lineage>
</organism>